<accession>A0A4Y2A3B5</accession>
<evidence type="ECO:0000313" key="1">
    <source>
        <dbReference type="EMBL" id="GBL73865.1"/>
    </source>
</evidence>
<proteinExistence type="predicted"/>
<dbReference type="Proteomes" id="UP000499080">
    <property type="component" value="Unassembled WGS sequence"/>
</dbReference>
<comment type="caution">
    <text evidence="1">The sequence shown here is derived from an EMBL/GenBank/DDBJ whole genome shotgun (WGS) entry which is preliminary data.</text>
</comment>
<evidence type="ECO:0000313" key="2">
    <source>
        <dbReference type="Proteomes" id="UP000499080"/>
    </source>
</evidence>
<dbReference type="AlphaFoldDB" id="A0A4Y2A3B5"/>
<organism evidence="1 2">
    <name type="scientific">Araneus ventricosus</name>
    <name type="common">Orbweaver spider</name>
    <name type="synonym">Epeira ventricosa</name>
    <dbReference type="NCBI Taxonomy" id="182803"/>
    <lineage>
        <taxon>Eukaryota</taxon>
        <taxon>Metazoa</taxon>
        <taxon>Ecdysozoa</taxon>
        <taxon>Arthropoda</taxon>
        <taxon>Chelicerata</taxon>
        <taxon>Arachnida</taxon>
        <taxon>Araneae</taxon>
        <taxon>Araneomorphae</taxon>
        <taxon>Entelegynae</taxon>
        <taxon>Araneoidea</taxon>
        <taxon>Araneidae</taxon>
        <taxon>Araneus</taxon>
    </lineage>
</organism>
<name>A0A4Y2A3B5_ARAVE</name>
<gene>
    <name evidence="1" type="ORF">AVEN_230814_1</name>
</gene>
<protein>
    <submittedName>
        <fullName evidence="1">Uncharacterized protein</fullName>
    </submittedName>
</protein>
<dbReference type="EMBL" id="BGPR01000004">
    <property type="protein sequence ID" value="GBL73865.1"/>
    <property type="molecule type" value="Genomic_DNA"/>
</dbReference>
<reference evidence="1 2" key="1">
    <citation type="journal article" date="2019" name="Sci. Rep.">
        <title>Orb-weaving spider Araneus ventricosus genome elucidates the spidroin gene catalogue.</title>
        <authorList>
            <person name="Kono N."/>
            <person name="Nakamura H."/>
            <person name="Ohtoshi R."/>
            <person name="Moran D.A.P."/>
            <person name="Shinohara A."/>
            <person name="Yoshida Y."/>
            <person name="Fujiwara M."/>
            <person name="Mori M."/>
            <person name="Tomita M."/>
            <person name="Arakawa K."/>
        </authorList>
    </citation>
    <scope>NUCLEOTIDE SEQUENCE [LARGE SCALE GENOMIC DNA]</scope>
</reference>
<sequence>MTITEGPAGNIRHVSGIWTSSGRVAGAPSGLKHLSIFNWARGNQDVPGIWTSSGRVAGAPSGVKHLPVYRWLLVILLWVNGYLKVATRHPQVGYARVTSSKALTRNHKGRFKSPIGLTGRPTIHTLNRRNRLCHG</sequence>
<keyword evidence="2" id="KW-1185">Reference proteome</keyword>